<dbReference type="SUPFAM" id="SSF50685">
    <property type="entry name" value="Barwin-like endoglucanases"/>
    <property type="match status" value="1"/>
</dbReference>
<reference evidence="4 5" key="1">
    <citation type="journal article" date="2018" name="Plant J.">
        <title>Genome sequences of Chlorella sorokiniana UTEX 1602 and Micractinium conductrix SAG 241.80: implications to maltose excretion by a green alga.</title>
        <authorList>
            <person name="Arriola M.B."/>
            <person name="Velmurugan N."/>
            <person name="Zhang Y."/>
            <person name="Plunkett M.H."/>
            <person name="Hondzo H."/>
            <person name="Barney B.M."/>
        </authorList>
    </citation>
    <scope>NUCLEOTIDE SEQUENCE [LARGE SCALE GENOMIC DNA]</scope>
    <source>
        <strain evidence="5">UTEX 1602</strain>
    </source>
</reference>
<proteinExistence type="predicted"/>
<dbReference type="Gene3D" id="2.40.40.10">
    <property type="entry name" value="RlpA-like domain"/>
    <property type="match status" value="1"/>
</dbReference>
<dbReference type="EMBL" id="LHPG02000004">
    <property type="protein sequence ID" value="PRW58855.1"/>
    <property type="molecule type" value="Genomic_DNA"/>
</dbReference>
<gene>
    <name evidence="4" type="ORF">C2E21_2597</name>
</gene>
<feature type="chain" id="PRO_5015170404" evidence="2">
    <location>
        <begin position="33"/>
        <end position="266"/>
    </location>
</feature>
<evidence type="ECO:0000313" key="4">
    <source>
        <dbReference type="EMBL" id="PRW58855.1"/>
    </source>
</evidence>
<name>A0A2P6TXR2_CHLSO</name>
<dbReference type="OrthoDB" id="406505at2759"/>
<dbReference type="InterPro" id="IPR007112">
    <property type="entry name" value="Expansin/allergen_DPBB_dom"/>
</dbReference>
<evidence type="ECO:0000256" key="2">
    <source>
        <dbReference type="SAM" id="SignalP"/>
    </source>
</evidence>
<keyword evidence="5" id="KW-1185">Reference proteome</keyword>
<comment type="caution">
    <text evidence="4">The sequence shown here is derived from an EMBL/GenBank/DDBJ whole genome shotgun (WGS) entry which is preliminary data.</text>
</comment>
<dbReference type="AlphaFoldDB" id="A0A2P6TXR2"/>
<accession>A0A2P6TXR2</accession>
<dbReference type="CDD" id="cd22271">
    <property type="entry name" value="DPBB_EXP_N-like"/>
    <property type="match status" value="1"/>
</dbReference>
<keyword evidence="2" id="KW-0732">Signal</keyword>
<feature type="region of interest" description="Disordered" evidence="1">
    <location>
        <begin position="40"/>
        <end position="76"/>
    </location>
</feature>
<feature type="signal peptide" evidence="2">
    <location>
        <begin position="1"/>
        <end position="32"/>
    </location>
</feature>
<evidence type="ECO:0000313" key="5">
    <source>
        <dbReference type="Proteomes" id="UP000239899"/>
    </source>
</evidence>
<feature type="domain" description="Expansin-like EG45" evidence="3">
    <location>
        <begin position="114"/>
        <end position="258"/>
    </location>
</feature>
<dbReference type="PROSITE" id="PS50842">
    <property type="entry name" value="EXPANSIN_EG45"/>
    <property type="match status" value="1"/>
</dbReference>
<dbReference type="InterPro" id="IPR036908">
    <property type="entry name" value="RlpA-like_sf"/>
</dbReference>
<sequence length="266" mass="27063">MARPERGAAAARAATLLLCLGALLALAGPGAAKRTLAQGQANGSGAAPSDATSDPFASVEPTLGAEAPNATQPAADNVNKFGLAPGVGAPGGEPRLKFTGIATVAYEAQPMTPFGAAKLGCSLGFVSPTFQSNYVGVSSDLLQKGQACGRCIKLQCDDVSCQEPGKLELPAIVADVCGSCTKSDLSISAPLFRNLTGRDPGATPSIVVNSQRLVRSSAGWWDWNPGQPINPSAPLDVALQGGNKEVLRARVPALRNADLGVQFKAS</sequence>
<organism evidence="4 5">
    <name type="scientific">Chlorella sorokiniana</name>
    <name type="common">Freshwater green alga</name>
    <dbReference type="NCBI Taxonomy" id="3076"/>
    <lineage>
        <taxon>Eukaryota</taxon>
        <taxon>Viridiplantae</taxon>
        <taxon>Chlorophyta</taxon>
        <taxon>core chlorophytes</taxon>
        <taxon>Trebouxiophyceae</taxon>
        <taxon>Chlorellales</taxon>
        <taxon>Chlorellaceae</taxon>
        <taxon>Chlorella clade</taxon>
        <taxon>Chlorella</taxon>
    </lineage>
</organism>
<protein>
    <submittedName>
        <fullName evidence="4">Endoglucanase 1</fullName>
    </submittedName>
</protein>
<dbReference type="Proteomes" id="UP000239899">
    <property type="component" value="Unassembled WGS sequence"/>
</dbReference>
<evidence type="ECO:0000256" key="1">
    <source>
        <dbReference type="SAM" id="MobiDB-lite"/>
    </source>
</evidence>
<evidence type="ECO:0000259" key="3">
    <source>
        <dbReference type="PROSITE" id="PS50842"/>
    </source>
</evidence>